<feature type="domain" description="Poly A polymerase head" evidence="10">
    <location>
        <begin position="60"/>
        <end position="197"/>
    </location>
</feature>
<keyword evidence="13" id="KW-0548">Nucleotidyltransferase</keyword>
<dbReference type="Pfam" id="PF12627">
    <property type="entry name" value="PolyA_pol_RNAbd"/>
    <property type="match status" value="1"/>
</dbReference>
<evidence type="ECO:0000256" key="1">
    <source>
        <dbReference type="ARBA" id="ARBA00022664"/>
    </source>
</evidence>
<evidence type="ECO:0000259" key="10">
    <source>
        <dbReference type="Pfam" id="PF01743"/>
    </source>
</evidence>
<feature type="domain" description="Polymerase A arginine-rich C-terminal" evidence="11">
    <location>
        <begin position="341"/>
        <end position="456"/>
    </location>
</feature>
<dbReference type="NCBIfam" id="TIGR01942">
    <property type="entry name" value="pcnB"/>
    <property type="match status" value="1"/>
</dbReference>
<dbReference type="Proteomes" id="UP001595476">
    <property type="component" value="Unassembled WGS sequence"/>
</dbReference>
<evidence type="ECO:0000256" key="7">
    <source>
        <dbReference type="HAMAP-Rule" id="MF_00957"/>
    </source>
</evidence>
<evidence type="ECO:0000256" key="6">
    <source>
        <dbReference type="ARBA" id="ARBA00023163"/>
    </source>
</evidence>
<sequence length="477" mass="54918">MVFKGIKKRVKHFLNRNTDTAFNNAEPVIVSRDKHPVSRKQISNNALKVLYRLESAGFEAYLVGGCIRDILLNHNPKDFDIATNAHPEQVHKLFRNSRLIGRRFRLVHVHFGREIIEVATFRANHPEDTKPVAQIKGQHKSATSNTGMLLRDNVYGTVEEDAARRDFTANALYYSISDFSIHDYGQGLKDIENRTLRMIGEPSVRYQEDPVRMLRAVRFAAKLDFDIEEATQAPIPEMGKLLLNIPSARLFDEALKLFQSGHAEQSFRLLREHQLFRFIFPEADELLNEDEPGFIERLILCTCQNTDKRIAEDKPVTPIFLFAAFLWPKVQQHWEEQKAFMPPVPALTKAAQLVLDQQVKVTAIPKRFSTAIKEIWDLQLRLQRRNGKKAFQLLDHPRFRAAYDFILLREQAGENLDGLGVWWTDFQNSDDNAKQKMASKAGHPRRGKRPSGKPSNNRYKNRSRSRKPKDSAPKSSD</sequence>
<name>A0ABV7HHK0_9GAMM</name>
<keyword evidence="3 7" id="KW-0547">Nucleotide-binding</keyword>
<dbReference type="Gene3D" id="3.30.460.10">
    <property type="entry name" value="Beta Polymerase, domain 2"/>
    <property type="match status" value="1"/>
</dbReference>
<evidence type="ECO:0000259" key="11">
    <source>
        <dbReference type="Pfam" id="PF12626"/>
    </source>
</evidence>
<reference evidence="14" key="1">
    <citation type="journal article" date="2019" name="Int. J. Syst. Evol. Microbiol.">
        <title>The Global Catalogue of Microorganisms (GCM) 10K type strain sequencing project: providing services to taxonomists for standard genome sequencing and annotation.</title>
        <authorList>
            <consortium name="The Broad Institute Genomics Platform"/>
            <consortium name="The Broad Institute Genome Sequencing Center for Infectious Disease"/>
            <person name="Wu L."/>
            <person name="Ma J."/>
        </authorList>
    </citation>
    <scope>NUCLEOTIDE SEQUENCE [LARGE SCALE GENOMIC DNA]</scope>
    <source>
        <strain evidence="14">KCTC 52438</strain>
    </source>
</reference>
<comment type="caution">
    <text evidence="13">The sequence shown here is derived from an EMBL/GenBank/DDBJ whole genome shotgun (WGS) entry which is preliminary data.</text>
</comment>
<dbReference type="InterPro" id="IPR002646">
    <property type="entry name" value="PolA_pol_head_dom"/>
</dbReference>
<dbReference type="GO" id="GO:1990817">
    <property type="term" value="F:poly(A) RNA polymerase activity"/>
    <property type="evidence" value="ECO:0007669"/>
    <property type="project" value="UniProtKB-EC"/>
</dbReference>
<evidence type="ECO:0000313" key="13">
    <source>
        <dbReference type="EMBL" id="MFC3152199.1"/>
    </source>
</evidence>
<feature type="active site" evidence="7">
    <location>
        <position position="80"/>
    </location>
</feature>
<keyword evidence="2 7" id="KW-0808">Transferase</keyword>
<evidence type="ECO:0000256" key="4">
    <source>
        <dbReference type="ARBA" id="ARBA00022840"/>
    </source>
</evidence>
<dbReference type="InterPro" id="IPR043519">
    <property type="entry name" value="NT_sf"/>
</dbReference>
<dbReference type="InterPro" id="IPR010206">
    <property type="entry name" value="PolA_pol_I"/>
</dbReference>
<dbReference type="Pfam" id="PF12626">
    <property type="entry name" value="PolyA_pol_arg_C"/>
    <property type="match status" value="1"/>
</dbReference>
<evidence type="ECO:0000256" key="3">
    <source>
        <dbReference type="ARBA" id="ARBA00022741"/>
    </source>
</evidence>
<comment type="function">
    <text evidence="7">Adds poly(A) tail to the 3' end of many RNAs, which usually targets these RNAs for decay. Plays a significant role in the global control of gene expression, through influencing the rate of transcript degradation, and in the general RNA quality control.</text>
</comment>
<keyword evidence="5 7" id="KW-0694">RNA-binding</keyword>
<organism evidence="13 14">
    <name type="scientific">Litoribrevibacter euphylliae</name>
    <dbReference type="NCBI Taxonomy" id="1834034"/>
    <lineage>
        <taxon>Bacteria</taxon>
        <taxon>Pseudomonadati</taxon>
        <taxon>Pseudomonadota</taxon>
        <taxon>Gammaproteobacteria</taxon>
        <taxon>Oceanospirillales</taxon>
        <taxon>Oceanospirillaceae</taxon>
        <taxon>Litoribrevibacter</taxon>
    </lineage>
</organism>
<gene>
    <name evidence="7 13" type="primary">pcnB</name>
    <name evidence="13" type="ORF">ACFOEK_14270</name>
</gene>
<evidence type="ECO:0000313" key="14">
    <source>
        <dbReference type="Proteomes" id="UP001595476"/>
    </source>
</evidence>
<evidence type="ECO:0000259" key="12">
    <source>
        <dbReference type="Pfam" id="PF12627"/>
    </source>
</evidence>
<dbReference type="InterPro" id="IPR032828">
    <property type="entry name" value="PolyA_RNA-bd"/>
</dbReference>
<dbReference type="SUPFAM" id="SSF81301">
    <property type="entry name" value="Nucleotidyltransferase"/>
    <property type="match status" value="1"/>
</dbReference>
<evidence type="ECO:0000256" key="5">
    <source>
        <dbReference type="ARBA" id="ARBA00022884"/>
    </source>
</evidence>
<dbReference type="PANTHER" id="PTHR43051">
    <property type="entry name" value="POLYNUCLEOTIDE ADENYLYLTRANSFERASE FAMILY PROTEIN"/>
    <property type="match status" value="1"/>
</dbReference>
<keyword evidence="1 7" id="KW-0507">mRNA processing</keyword>
<dbReference type="Gene3D" id="1.10.3090.10">
    <property type="entry name" value="cca-adding enzyme, domain 2"/>
    <property type="match status" value="1"/>
</dbReference>
<feature type="active site" evidence="7">
    <location>
        <position position="78"/>
    </location>
</feature>
<dbReference type="HAMAP" id="MF_00957">
    <property type="entry name" value="PolyA_pol"/>
    <property type="match status" value="1"/>
</dbReference>
<keyword evidence="4 7" id="KW-0067">ATP-binding</keyword>
<dbReference type="InterPro" id="IPR025866">
    <property type="entry name" value="PolyA_pol_arg_C_dom"/>
</dbReference>
<accession>A0ABV7HHK0</accession>
<dbReference type="EMBL" id="JBHRSZ010000006">
    <property type="protein sequence ID" value="MFC3152199.1"/>
    <property type="molecule type" value="Genomic_DNA"/>
</dbReference>
<dbReference type="Pfam" id="PF01743">
    <property type="entry name" value="PolyA_pol"/>
    <property type="match status" value="1"/>
</dbReference>
<dbReference type="RefSeq" id="WP_386722090.1">
    <property type="nucleotide sequence ID" value="NZ_JBHRSZ010000006.1"/>
</dbReference>
<feature type="compositionally biased region" description="Basic residues" evidence="9">
    <location>
        <begin position="442"/>
        <end position="451"/>
    </location>
</feature>
<comment type="similarity">
    <text evidence="7 8">Belongs to the tRNA nucleotidyltransferase/poly(A) polymerase family.</text>
</comment>
<dbReference type="InterPro" id="IPR052191">
    <property type="entry name" value="tRNA_ntf/polyA_polymerase_I"/>
</dbReference>
<dbReference type="EC" id="2.7.7.19" evidence="7"/>
<dbReference type="CDD" id="cd05398">
    <property type="entry name" value="NT_ClassII-CCAase"/>
    <property type="match status" value="1"/>
</dbReference>
<feature type="region of interest" description="Disordered" evidence="9">
    <location>
        <begin position="432"/>
        <end position="477"/>
    </location>
</feature>
<dbReference type="PANTHER" id="PTHR43051:SF1">
    <property type="entry name" value="POLYNUCLEOTIDE ADENYLYLTRANSFERASE FAMILY PROTEIN"/>
    <property type="match status" value="1"/>
</dbReference>
<evidence type="ECO:0000256" key="9">
    <source>
        <dbReference type="SAM" id="MobiDB-lite"/>
    </source>
</evidence>
<comment type="catalytic activity">
    <reaction evidence="7">
        <text>RNA(n) + ATP = RNA(n)-3'-adenine ribonucleotide + diphosphate</text>
        <dbReference type="Rhea" id="RHEA:11332"/>
        <dbReference type="Rhea" id="RHEA-COMP:14527"/>
        <dbReference type="Rhea" id="RHEA-COMP:17347"/>
        <dbReference type="ChEBI" id="CHEBI:30616"/>
        <dbReference type="ChEBI" id="CHEBI:33019"/>
        <dbReference type="ChEBI" id="CHEBI:140395"/>
        <dbReference type="ChEBI" id="CHEBI:173115"/>
        <dbReference type="EC" id="2.7.7.19"/>
    </reaction>
</comment>
<evidence type="ECO:0000256" key="2">
    <source>
        <dbReference type="ARBA" id="ARBA00022679"/>
    </source>
</evidence>
<proteinExistence type="inferred from homology"/>
<feature type="domain" description="tRNA nucleotidyltransferase/poly(A) polymerase RNA and SrmB- binding" evidence="12">
    <location>
        <begin position="224"/>
        <end position="285"/>
    </location>
</feature>
<protein>
    <recommendedName>
        <fullName evidence="7">Poly(A) polymerase I</fullName>
        <shortName evidence="7">PAP I</shortName>
        <ecNumber evidence="7">2.7.7.19</ecNumber>
    </recommendedName>
</protein>
<feature type="active site" evidence="7">
    <location>
        <position position="166"/>
    </location>
</feature>
<dbReference type="SUPFAM" id="SSF81891">
    <property type="entry name" value="Poly A polymerase C-terminal region-like"/>
    <property type="match status" value="1"/>
</dbReference>
<keyword evidence="14" id="KW-1185">Reference proteome</keyword>
<keyword evidence="6 7" id="KW-0804">Transcription</keyword>
<evidence type="ECO:0000256" key="8">
    <source>
        <dbReference type="RuleBase" id="RU003953"/>
    </source>
</evidence>
<feature type="compositionally biased region" description="Basic and acidic residues" evidence="9">
    <location>
        <begin position="468"/>
        <end position="477"/>
    </location>
</feature>